<dbReference type="Gene3D" id="3.80.10.10">
    <property type="entry name" value="Ribonuclease Inhibitor"/>
    <property type="match status" value="1"/>
</dbReference>
<reference evidence="1" key="1">
    <citation type="submission" date="2021-02" db="EMBL/GenBank/DDBJ databases">
        <authorList>
            <person name="Nowell W R."/>
        </authorList>
    </citation>
    <scope>NUCLEOTIDE SEQUENCE</scope>
</reference>
<dbReference type="Proteomes" id="UP000663866">
    <property type="component" value="Unassembled WGS sequence"/>
</dbReference>
<sequence length="201" mass="23048">MSSTHFISLPDVVLLEIFGYLSCEDVLCAFADSHDIHLIDLLIEHGSFRHICLSSQLSRHQYEILSQGSWRYDLVHSLVCKEMFSDFISDLAPCKIFSSLTDLRLLSLRCPSECLSEEGYRTFLHSVLPHLDRLRLLDTDWRSFVSIDWSSLAGRLKSLEHLFTFMNSMSDVYALAVNEFFPCLRCLRAHINNAVIKAVLS</sequence>
<organism evidence="1 3">
    <name type="scientific">Rotaria magnacalcarata</name>
    <dbReference type="NCBI Taxonomy" id="392030"/>
    <lineage>
        <taxon>Eukaryota</taxon>
        <taxon>Metazoa</taxon>
        <taxon>Spiralia</taxon>
        <taxon>Gnathifera</taxon>
        <taxon>Rotifera</taxon>
        <taxon>Eurotatoria</taxon>
        <taxon>Bdelloidea</taxon>
        <taxon>Philodinida</taxon>
        <taxon>Philodinidae</taxon>
        <taxon>Rotaria</taxon>
    </lineage>
</organism>
<evidence type="ECO:0008006" key="4">
    <source>
        <dbReference type="Google" id="ProtNLM"/>
    </source>
</evidence>
<dbReference type="EMBL" id="CAJOBF010002822">
    <property type="protein sequence ID" value="CAF4058022.1"/>
    <property type="molecule type" value="Genomic_DNA"/>
</dbReference>
<evidence type="ECO:0000313" key="1">
    <source>
        <dbReference type="EMBL" id="CAF3935499.1"/>
    </source>
</evidence>
<keyword evidence="3" id="KW-1185">Reference proteome</keyword>
<protein>
    <recommendedName>
        <fullName evidence="4">F-box domain-containing protein</fullName>
    </recommendedName>
</protein>
<evidence type="ECO:0000313" key="3">
    <source>
        <dbReference type="Proteomes" id="UP000663866"/>
    </source>
</evidence>
<dbReference type="EMBL" id="CAJOBG010001510">
    <property type="protein sequence ID" value="CAF3935499.1"/>
    <property type="molecule type" value="Genomic_DNA"/>
</dbReference>
<name>A0A819JV07_9BILA</name>
<accession>A0A819JV07</accession>
<dbReference type="Proteomes" id="UP000663842">
    <property type="component" value="Unassembled WGS sequence"/>
</dbReference>
<dbReference type="InterPro" id="IPR032675">
    <property type="entry name" value="LRR_dom_sf"/>
</dbReference>
<evidence type="ECO:0000313" key="2">
    <source>
        <dbReference type="EMBL" id="CAF4058022.1"/>
    </source>
</evidence>
<proteinExistence type="predicted"/>
<comment type="caution">
    <text evidence="1">The sequence shown here is derived from an EMBL/GenBank/DDBJ whole genome shotgun (WGS) entry which is preliminary data.</text>
</comment>
<dbReference type="AlphaFoldDB" id="A0A819JV07"/>
<gene>
    <name evidence="1" type="ORF">OVN521_LOCUS11381</name>
    <name evidence="2" type="ORF">UXM345_LOCUS19654</name>
</gene>